<name>A0A0R1UJF1_9LACO</name>
<evidence type="ECO:0000313" key="4">
    <source>
        <dbReference type="EMBL" id="KRL91029.1"/>
    </source>
</evidence>
<dbReference type="PANTHER" id="PTHR43673">
    <property type="entry name" value="NAD(P)H NITROREDUCTASE YDGI-RELATED"/>
    <property type="match status" value="1"/>
</dbReference>
<organism evidence="4 5">
    <name type="scientific">Lactobacillus kalixensis DSM 16043</name>
    <dbReference type="NCBI Taxonomy" id="1423763"/>
    <lineage>
        <taxon>Bacteria</taxon>
        <taxon>Bacillati</taxon>
        <taxon>Bacillota</taxon>
        <taxon>Bacilli</taxon>
        <taxon>Lactobacillales</taxon>
        <taxon>Lactobacillaceae</taxon>
        <taxon>Lactobacillus</taxon>
    </lineage>
</organism>
<reference evidence="4 5" key="1">
    <citation type="journal article" date="2015" name="Genome Announc.">
        <title>Expanding the biotechnology potential of lactobacilli through comparative genomics of 213 strains and associated genera.</title>
        <authorList>
            <person name="Sun Z."/>
            <person name="Harris H.M."/>
            <person name="McCann A."/>
            <person name="Guo C."/>
            <person name="Argimon S."/>
            <person name="Zhang W."/>
            <person name="Yang X."/>
            <person name="Jeffery I.B."/>
            <person name="Cooney J.C."/>
            <person name="Kagawa T.F."/>
            <person name="Liu W."/>
            <person name="Song Y."/>
            <person name="Salvetti E."/>
            <person name="Wrobel A."/>
            <person name="Rasinkangas P."/>
            <person name="Parkhill J."/>
            <person name="Rea M.C."/>
            <person name="O'Sullivan O."/>
            <person name="Ritari J."/>
            <person name="Douillard F.P."/>
            <person name="Paul Ross R."/>
            <person name="Yang R."/>
            <person name="Briner A.E."/>
            <person name="Felis G.E."/>
            <person name="de Vos W.M."/>
            <person name="Barrangou R."/>
            <person name="Klaenhammer T.R."/>
            <person name="Caufield P.W."/>
            <person name="Cui Y."/>
            <person name="Zhang H."/>
            <person name="O'Toole P.W."/>
        </authorList>
    </citation>
    <scope>NUCLEOTIDE SEQUENCE [LARGE SCALE GENOMIC DNA]</scope>
    <source>
        <strain evidence="4 5">DSM 16043</strain>
    </source>
</reference>
<comment type="caution">
    <text evidence="4">The sequence shown here is derived from an EMBL/GenBank/DDBJ whole genome shotgun (WGS) entry which is preliminary data.</text>
</comment>
<dbReference type="InterPro" id="IPR000415">
    <property type="entry name" value="Nitroreductase-like"/>
</dbReference>
<sequence>MDFEEVYKKERVTRKFTNRKVSDKLIIKVVKDAQHSPSLLNSQPWRAYAITDNALENFKKESQKRNDDGVEPNEDFASMLSLDWDTFPSQNMANMGAAQAYFFRNKIDLFNKSNYEMFNAPAIVFLTVPKVSPAWSVFDLGIFAQSLMLSAINNGLAVMPAHSLVSYPDLARKYAGIPEDESVGMAIGLGYPDRGAQVNDPKFFPARVPFEKIFKLSK</sequence>
<evidence type="ECO:0000259" key="3">
    <source>
        <dbReference type="Pfam" id="PF00881"/>
    </source>
</evidence>
<dbReference type="AlphaFoldDB" id="A0A0R1UJF1"/>
<evidence type="ECO:0000256" key="2">
    <source>
        <dbReference type="ARBA" id="ARBA00023002"/>
    </source>
</evidence>
<dbReference type="PANTHER" id="PTHR43673:SF10">
    <property type="entry name" value="NADH DEHYDROGENASE_NAD(P)H NITROREDUCTASE XCC3605-RELATED"/>
    <property type="match status" value="1"/>
</dbReference>
<dbReference type="RefSeq" id="WP_057797415.1">
    <property type="nucleotide sequence ID" value="NZ_AZFM01000004.1"/>
</dbReference>
<accession>A0A0R1UJF1</accession>
<dbReference type="InterPro" id="IPR029479">
    <property type="entry name" value="Nitroreductase"/>
</dbReference>
<proteinExistence type="inferred from homology"/>
<comment type="similarity">
    <text evidence="1">Belongs to the nitroreductase family.</text>
</comment>
<dbReference type="PATRIC" id="fig|1423763.3.peg.1339"/>
<protein>
    <submittedName>
        <fullName evidence="4">Nitroreductase</fullName>
    </submittedName>
</protein>
<dbReference type="STRING" id="1423763.FC46_GL001323"/>
<dbReference type="GO" id="GO:0016491">
    <property type="term" value="F:oxidoreductase activity"/>
    <property type="evidence" value="ECO:0007669"/>
    <property type="project" value="UniProtKB-KW"/>
</dbReference>
<feature type="domain" description="Nitroreductase" evidence="3">
    <location>
        <begin position="11"/>
        <end position="191"/>
    </location>
</feature>
<dbReference type="SUPFAM" id="SSF55469">
    <property type="entry name" value="FMN-dependent nitroreductase-like"/>
    <property type="match status" value="1"/>
</dbReference>
<dbReference type="EMBL" id="AZFM01000004">
    <property type="protein sequence ID" value="KRL91029.1"/>
    <property type="molecule type" value="Genomic_DNA"/>
</dbReference>
<gene>
    <name evidence="4" type="ORF">FC46_GL001323</name>
</gene>
<keyword evidence="5" id="KW-1185">Reference proteome</keyword>
<dbReference type="CDD" id="cd02136">
    <property type="entry name" value="PnbA_NfnB-like"/>
    <property type="match status" value="1"/>
</dbReference>
<dbReference type="Pfam" id="PF00881">
    <property type="entry name" value="Nitroreductase"/>
    <property type="match status" value="1"/>
</dbReference>
<evidence type="ECO:0000256" key="1">
    <source>
        <dbReference type="ARBA" id="ARBA00007118"/>
    </source>
</evidence>
<dbReference type="OrthoDB" id="9812105at2"/>
<dbReference type="Gene3D" id="3.40.109.10">
    <property type="entry name" value="NADH Oxidase"/>
    <property type="match status" value="1"/>
</dbReference>
<evidence type="ECO:0000313" key="5">
    <source>
        <dbReference type="Proteomes" id="UP000051036"/>
    </source>
</evidence>
<keyword evidence="2" id="KW-0560">Oxidoreductase</keyword>
<dbReference type="Proteomes" id="UP000051036">
    <property type="component" value="Unassembled WGS sequence"/>
</dbReference>